<proteinExistence type="inferred from homology"/>
<evidence type="ECO:0000256" key="2">
    <source>
        <dbReference type="ARBA" id="ARBA00007330"/>
    </source>
</evidence>
<dbReference type="EMBL" id="QRGO01000001">
    <property type="protein sequence ID" value="RDV04303.1"/>
    <property type="molecule type" value="Genomic_DNA"/>
</dbReference>
<dbReference type="GO" id="GO:0004368">
    <property type="term" value="F:glycerol-3-phosphate dehydrogenase (quinone) activity"/>
    <property type="evidence" value="ECO:0007669"/>
    <property type="project" value="InterPro"/>
</dbReference>
<evidence type="ECO:0000313" key="8">
    <source>
        <dbReference type="Proteomes" id="UP000263993"/>
    </source>
</evidence>
<dbReference type="InterPro" id="IPR000447">
    <property type="entry name" value="G3P_DH_FAD-dep"/>
</dbReference>
<dbReference type="RefSeq" id="WP_115516330.1">
    <property type="nucleotide sequence ID" value="NZ_QRGO01000001.1"/>
</dbReference>
<dbReference type="AlphaFoldDB" id="A0A371BA70"/>
<dbReference type="GO" id="GO:0046168">
    <property type="term" value="P:glycerol-3-phosphate catabolic process"/>
    <property type="evidence" value="ECO:0007669"/>
    <property type="project" value="TreeGrafter"/>
</dbReference>
<dbReference type="Gene3D" id="3.30.9.10">
    <property type="entry name" value="D-Amino Acid Oxidase, subunit A, domain 2"/>
    <property type="match status" value="1"/>
</dbReference>
<name>A0A371BA70_9BRAD</name>
<evidence type="ECO:0000256" key="5">
    <source>
        <dbReference type="ARBA" id="ARBA00023002"/>
    </source>
</evidence>
<comment type="similarity">
    <text evidence="2">Belongs to the FAD-dependent glycerol-3-phosphate dehydrogenase family.</text>
</comment>
<dbReference type="SUPFAM" id="SSF51905">
    <property type="entry name" value="FAD/NAD(P)-binding domain"/>
    <property type="match status" value="1"/>
</dbReference>
<accession>A0A371BA70</accession>
<sequence length="506" mass="56263">MTTHTDDVKGFDVVVIGGGINGTSAARELTAAGYSVLLAEQADLANGASSRSSRILHCGLRYFETQHPVRTFARSPTRFLAAVRMAKAAMESREELVRLQPERCKPFTMCFPLWRGDDIRSWHLDIGFALLGRLGPPSPPLDYRRVVDLERDIPFVADLRDRSRLTSVATYREYMIDWPDRICVDNALEAERNGAILRLFTRAALRERTSDGDWIVDLSARSGASEIVRAKVILNLAGSWIDNVRPVGQMANRPLVQGTKGAHIVVRLPDRYQGYGVATLHRGGMPFYCLPLEGDRFYFGPTETLFDDDADKARPTVEDVDFLLGEANHLLPGLSLQRKDVEFTWAGVRPLTFDPDQPMGRRTREIHDLTARGMPHVLAMTAGPVQSHMSAGRELHNAVARLLPASGRRVVVSQAPSRRVAAPGDCRAALAETYKTAVLHEHARDLCGILRTRTGHAWGRHVDRDVVDHAAQSVANLLGWSPEQTSKEVDDFLRHQSRHFPKGHAA</sequence>
<comment type="cofactor">
    <cofactor evidence="1">
        <name>FAD</name>
        <dbReference type="ChEBI" id="CHEBI:57692"/>
    </cofactor>
</comment>
<keyword evidence="5" id="KW-0560">Oxidoreductase</keyword>
<keyword evidence="4" id="KW-0274">FAD</keyword>
<comment type="caution">
    <text evidence="7">The sequence shown here is derived from an EMBL/GenBank/DDBJ whole genome shotgun (WGS) entry which is preliminary data.</text>
</comment>
<dbReference type="InterPro" id="IPR036188">
    <property type="entry name" value="FAD/NAD-bd_sf"/>
</dbReference>
<keyword evidence="3" id="KW-0285">Flavoprotein</keyword>
<dbReference type="OrthoDB" id="9766796at2"/>
<evidence type="ECO:0000259" key="6">
    <source>
        <dbReference type="Pfam" id="PF01266"/>
    </source>
</evidence>
<dbReference type="SUPFAM" id="SSF54373">
    <property type="entry name" value="FAD-linked reductases, C-terminal domain"/>
    <property type="match status" value="1"/>
</dbReference>
<dbReference type="Pfam" id="PF01266">
    <property type="entry name" value="DAO"/>
    <property type="match status" value="1"/>
</dbReference>
<organism evidence="7 8">
    <name type="scientific">Undibacter mobilis</name>
    <dbReference type="NCBI Taxonomy" id="2292256"/>
    <lineage>
        <taxon>Bacteria</taxon>
        <taxon>Pseudomonadati</taxon>
        <taxon>Pseudomonadota</taxon>
        <taxon>Alphaproteobacteria</taxon>
        <taxon>Hyphomicrobiales</taxon>
        <taxon>Nitrobacteraceae</taxon>
        <taxon>Undibacter</taxon>
    </lineage>
</organism>
<reference evidence="8" key="1">
    <citation type="submission" date="2018-08" db="EMBL/GenBank/DDBJ databases">
        <authorList>
            <person name="Kim S.-J."/>
            <person name="Jung G.-Y."/>
        </authorList>
    </citation>
    <scope>NUCLEOTIDE SEQUENCE [LARGE SCALE GENOMIC DNA]</scope>
    <source>
        <strain evidence="8">GY_H</strain>
    </source>
</reference>
<dbReference type="Gene3D" id="3.50.50.60">
    <property type="entry name" value="FAD/NAD(P)-binding domain"/>
    <property type="match status" value="1"/>
</dbReference>
<keyword evidence="8" id="KW-1185">Reference proteome</keyword>
<dbReference type="Proteomes" id="UP000263993">
    <property type="component" value="Unassembled WGS sequence"/>
</dbReference>
<evidence type="ECO:0000256" key="1">
    <source>
        <dbReference type="ARBA" id="ARBA00001974"/>
    </source>
</evidence>
<protein>
    <submittedName>
        <fullName evidence="7">FAD-dependent oxidoreductase</fullName>
    </submittedName>
</protein>
<gene>
    <name evidence="7" type="ORF">DXH78_06745</name>
</gene>
<evidence type="ECO:0000256" key="3">
    <source>
        <dbReference type="ARBA" id="ARBA00022630"/>
    </source>
</evidence>
<dbReference type="PANTHER" id="PTHR11985">
    <property type="entry name" value="GLYCEROL-3-PHOSPHATE DEHYDROGENASE"/>
    <property type="match status" value="1"/>
</dbReference>
<evidence type="ECO:0000256" key="4">
    <source>
        <dbReference type="ARBA" id="ARBA00022827"/>
    </source>
</evidence>
<dbReference type="PANTHER" id="PTHR11985:SF15">
    <property type="entry name" value="GLYCEROL-3-PHOSPHATE DEHYDROGENASE, MITOCHONDRIAL"/>
    <property type="match status" value="1"/>
</dbReference>
<evidence type="ECO:0000313" key="7">
    <source>
        <dbReference type="EMBL" id="RDV04303.1"/>
    </source>
</evidence>
<dbReference type="InterPro" id="IPR006076">
    <property type="entry name" value="FAD-dep_OxRdtase"/>
</dbReference>
<dbReference type="PRINTS" id="PR01001">
    <property type="entry name" value="FADG3PDH"/>
</dbReference>
<feature type="domain" description="FAD dependent oxidoreductase" evidence="6">
    <location>
        <begin position="12"/>
        <end position="378"/>
    </location>
</feature>